<gene>
    <name evidence="1" type="ORF">N6Q81_02970</name>
</gene>
<keyword evidence="2" id="KW-1185">Reference proteome</keyword>
<name>A0ABY6CAZ4_9ACTN</name>
<dbReference type="GO" id="GO:0008168">
    <property type="term" value="F:methyltransferase activity"/>
    <property type="evidence" value="ECO:0007669"/>
    <property type="project" value="UniProtKB-KW"/>
</dbReference>
<evidence type="ECO:0000313" key="2">
    <source>
        <dbReference type="Proteomes" id="UP001064390"/>
    </source>
</evidence>
<dbReference type="Proteomes" id="UP001064390">
    <property type="component" value="Chromosome"/>
</dbReference>
<keyword evidence="1" id="KW-0808">Transferase</keyword>
<proteinExistence type="predicted"/>
<accession>A0ABY6CAZ4</accession>
<protein>
    <submittedName>
        <fullName evidence="1">SAM-dependent methyltransferase</fullName>
    </submittedName>
</protein>
<sequence>MDRQQISRLAHAAHPIAAPLDDASVR</sequence>
<feature type="non-terminal residue" evidence="1">
    <location>
        <position position="26"/>
    </location>
</feature>
<dbReference type="EMBL" id="CP104697">
    <property type="protein sequence ID" value="UXI82986.1"/>
    <property type="molecule type" value="Genomic_DNA"/>
</dbReference>
<keyword evidence="1" id="KW-0489">Methyltransferase</keyword>
<reference evidence="1" key="1">
    <citation type="submission" date="2022-09" db="EMBL/GenBank/DDBJ databases">
        <title>Streptomyces vinaceusdrappus strain AC-40.</title>
        <authorList>
            <person name="Sedeek A.M."/>
            <person name="Salah I."/>
            <person name="Kamel H.L."/>
            <person name="Soltan M.A."/>
            <person name="Elsayed T.R."/>
        </authorList>
    </citation>
    <scope>NUCLEOTIDE SEQUENCE</scope>
    <source>
        <strain evidence="1">AC-40</strain>
    </source>
</reference>
<dbReference type="GO" id="GO:0032259">
    <property type="term" value="P:methylation"/>
    <property type="evidence" value="ECO:0007669"/>
    <property type="project" value="UniProtKB-KW"/>
</dbReference>
<evidence type="ECO:0000313" key="1">
    <source>
        <dbReference type="EMBL" id="UXI82986.1"/>
    </source>
</evidence>
<organism evidence="1 2">
    <name type="scientific">Streptomyces vinaceusdrappus</name>
    <dbReference type="NCBI Taxonomy" id="67376"/>
    <lineage>
        <taxon>Bacteria</taxon>
        <taxon>Bacillati</taxon>
        <taxon>Actinomycetota</taxon>
        <taxon>Actinomycetes</taxon>
        <taxon>Kitasatosporales</taxon>
        <taxon>Streptomycetaceae</taxon>
        <taxon>Streptomyces</taxon>
        <taxon>Streptomyces rochei group</taxon>
    </lineage>
</organism>